<feature type="domain" description="ATPase AAA-3" evidence="1">
    <location>
        <begin position="34"/>
        <end position="164"/>
    </location>
</feature>
<protein>
    <submittedName>
        <fullName evidence="3">MoxR family ATPase</fullName>
    </submittedName>
</protein>
<dbReference type="Pfam" id="PF07726">
    <property type="entry name" value="AAA_3"/>
    <property type="match status" value="1"/>
</dbReference>
<dbReference type="EMBL" id="JAACYA010000001">
    <property type="protein sequence ID" value="MBK3331611.1"/>
    <property type="molecule type" value="Genomic_DNA"/>
</dbReference>
<evidence type="ECO:0000259" key="2">
    <source>
        <dbReference type="Pfam" id="PF17863"/>
    </source>
</evidence>
<accession>A0ABS1GFL7</accession>
<dbReference type="PANTHER" id="PTHR42759:SF1">
    <property type="entry name" value="MAGNESIUM-CHELATASE SUBUNIT CHLD"/>
    <property type="match status" value="1"/>
</dbReference>
<dbReference type="SUPFAM" id="SSF52540">
    <property type="entry name" value="P-loop containing nucleoside triphosphate hydrolases"/>
    <property type="match status" value="1"/>
</dbReference>
<dbReference type="PANTHER" id="PTHR42759">
    <property type="entry name" value="MOXR FAMILY PROTEIN"/>
    <property type="match status" value="1"/>
</dbReference>
<feature type="domain" description="ChlI/MoxR AAA lid" evidence="2">
    <location>
        <begin position="248"/>
        <end position="312"/>
    </location>
</feature>
<keyword evidence="4" id="KW-1185">Reference proteome</keyword>
<dbReference type="Pfam" id="PF17863">
    <property type="entry name" value="AAA_lid_2"/>
    <property type="match status" value="1"/>
</dbReference>
<evidence type="ECO:0000313" key="3">
    <source>
        <dbReference type="EMBL" id="MBK3331611.1"/>
    </source>
</evidence>
<evidence type="ECO:0000313" key="4">
    <source>
        <dbReference type="Proteomes" id="UP000772812"/>
    </source>
</evidence>
<sequence>MEIVNRIKREIKKAIIGQERMIDALLIGLITEGHILLEGVPGVAKTTAVKTLGKVLNLEFKRIQFTPDLIPSDILGGEIYIIEKDEFRVKKGPIFTNLLLADEINRAPAKVQSALLEAMQEKQVTIGEDTFRLEEPFLVMATLNPIEEEGVYNLPEAQLDRFLMKIVVEYPDEKEEYQILKLVTAQEGISNETAEKPPQPQTVAGKEELQQLKDALRHIHVDKEVEEYMVQLTMATRNPEKYGIPPHYIRLGLSPRATINLYKVSKAVALLKGKDYVSPSDILIHIKDVFRHRFIVSFHAEAEGITTDDIVDMIVENVPMP</sequence>
<dbReference type="Gene3D" id="1.10.8.80">
    <property type="entry name" value="Magnesium chelatase subunit I, C-Terminal domain"/>
    <property type="match status" value="1"/>
</dbReference>
<name>A0ABS1GFL7_9AQUI</name>
<dbReference type="Gene3D" id="3.40.50.300">
    <property type="entry name" value="P-loop containing nucleotide triphosphate hydrolases"/>
    <property type="match status" value="1"/>
</dbReference>
<dbReference type="InterPro" id="IPR050764">
    <property type="entry name" value="CbbQ/NirQ/NorQ/GpvN"/>
</dbReference>
<dbReference type="InterPro" id="IPR027417">
    <property type="entry name" value="P-loop_NTPase"/>
</dbReference>
<dbReference type="CDD" id="cd00009">
    <property type="entry name" value="AAA"/>
    <property type="match status" value="1"/>
</dbReference>
<dbReference type="Proteomes" id="UP000772812">
    <property type="component" value="Unassembled WGS sequence"/>
</dbReference>
<dbReference type="PIRSF" id="PIRSF002849">
    <property type="entry name" value="AAA_ATPase_chaperone_MoxR_prd"/>
    <property type="match status" value="1"/>
</dbReference>
<organism evidence="3 4">
    <name type="scientific">Persephonella atlantica</name>
    <dbReference type="NCBI Taxonomy" id="2699429"/>
    <lineage>
        <taxon>Bacteria</taxon>
        <taxon>Pseudomonadati</taxon>
        <taxon>Aquificota</taxon>
        <taxon>Aquificia</taxon>
        <taxon>Aquificales</taxon>
        <taxon>Hydrogenothermaceae</taxon>
        <taxon>Persephonella</taxon>
    </lineage>
</organism>
<comment type="caution">
    <text evidence="3">The sequence shown here is derived from an EMBL/GenBank/DDBJ whole genome shotgun (WGS) entry which is preliminary data.</text>
</comment>
<evidence type="ECO:0000259" key="1">
    <source>
        <dbReference type="Pfam" id="PF07726"/>
    </source>
</evidence>
<reference evidence="3 4" key="1">
    <citation type="journal article" date="2021" name="Syst. Appl. Microbiol.">
        <title>Persephonella atlantica sp. nov.: How to adapt to physico-chemical gradients in high temperature hydrothermal habitats.</title>
        <authorList>
            <person name="Francois D.X."/>
            <person name="Godfroy A."/>
            <person name="Mathien C."/>
            <person name="Aube J."/>
            <person name="Cathalot C."/>
            <person name="Lesongeur F."/>
            <person name="L'Haridon S."/>
            <person name="Philippon X."/>
            <person name="Roussel E.G."/>
        </authorList>
    </citation>
    <scope>NUCLEOTIDE SEQUENCE [LARGE SCALE GENOMIC DNA]</scope>
    <source>
        <strain evidence="3 4">MO1340</strain>
    </source>
</reference>
<dbReference type="InterPro" id="IPR011703">
    <property type="entry name" value="ATPase_AAA-3"/>
</dbReference>
<dbReference type="InterPro" id="IPR041628">
    <property type="entry name" value="ChlI/MoxR_AAA_lid"/>
</dbReference>
<proteinExistence type="predicted"/>
<gene>
    <name evidence="3" type="ORF">GWK41_00860</name>
</gene>